<dbReference type="EMBL" id="MN740504">
    <property type="protein sequence ID" value="QHU30277.1"/>
    <property type="molecule type" value="Genomic_DNA"/>
</dbReference>
<proteinExistence type="predicted"/>
<accession>A0A6C0LIE3</accession>
<protein>
    <submittedName>
        <fullName evidence="1">Uncharacterized protein</fullName>
    </submittedName>
</protein>
<sequence length="126" mass="14245">MDTEYQKIIIDFLNVCGIPCESLSVIDGLAVPRETLLQEDKYKAACDHIEKLKEIYSSSYMTSLQKTAKKTQTWPLINIVRQVLKSCGYVMVPKRLSNGYTKSGKKLYRRVFLISKAANGSNDTSD</sequence>
<name>A0A6C0LIE3_9ZZZZ</name>
<evidence type="ECO:0000313" key="1">
    <source>
        <dbReference type="EMBL" id="QHU30277.1"/>
    </source>
</evidence>
<organism evidence="1">
    <name type="scientific">viral metagenome</name>
    <dbReference type="NCBI Taxonomy" id="1070528"/>
    <lineage>
        <taxon>unclassified sequences</taxon>
        <taxon>metagenomes</taxon>
        <taxon>organismal metagenomes</taxon>
    </lineage>
</organism>
<reference evidence="1" key="1">
    <citation type="journal article" date="2020" name="Nature">
        <title>Giant virus diversity and host interactions through global metagenomics.</title>
        <authorList>
            <person name="Schulz F."/>
            <person name="Roux S."/>
            <person name="Paez-Espino D."/>
            <person name="Jungbluth S."/>
            <person name="Walsh D.A."/>
            <person name="Denef V.J."/>
            <person name="McMahon K.D."/>
            <person name="Konstantinidis K.T."/>
            <person name="Eloe-Fadrosh E.A."/>
            <person name="Kyrpides N.C."/>
            <person name="Woyke T."/>
        </authorList>
    </citation>
    <scope>NUCLEOTIDE SEQUENCE</scope>
    <source>
        <strain evidence="1">GVMAG-M-3300027833-11</strain>
    </source>
</reference>
<dbReference type="AlphaFoldDB" id="A0A6C0LIE3"/>